<dbReference type="GeneID" id="59148381"/>
<dbReference type="InParanoid" id="A0A7L9FGU4"/>
<name>A0A7L9FGU4_9CREN</name>
<dbReference type="Proteomes" id="UP000594121">
    <property type="component" value="Chromosome"/>
</dbReference>
<evidence type="ECO:0000313" key="1">
    <source>
        <dbReference type="EMBL" id="QOJ79030.1"/>
    </source>
</evidence>
<keyword evidence="2" id="KW-1185">Reference proteome</keyword>
<dbReference type="EMBL" id="CP062310">
    <property type="protein sequence ID" value="QOJ79030.1"/>
    <property type="molecule type" value="Genomic_DNA"/>
</dbReference>
<dbReference type="KEGG" id="thel:IG193_00755"/>
<dbReference type="AlphaFoldDB" id="A0A7L9FGU4"/>
<evidence type="ECO:0000313" key="2">
    <source>
        <dbReference type="Proteomes" id="UP000594121"/>
    </source>
</evidence>
<reference evidence="1 2" key="1">
    <citation type="submission" date="2020-10" db="EMBL/GenBank/DDBJ databases">
        <title>Thermofilum lucidum 3507LT sp. nov. a novel member of Thermofilaceae family isolated from Chile hot spring, and proposal of description order Thermofilales.</title>
        <authorList>
            <person name="Zayulina K.S."/>
            <person name="Elcheninov A.G."/>
            <person name="Toshchakov S.V."/>
            <person name="Kublanov I.V."/>
        </authorList>
    </citation>
    <scope>NUCLEOTIDE SEQUENCE [LARGE SCALE GENOMIC DNA]</scope>
    <source>
        <strain evidence="1 2">3507LT</strain>
    </source>
</reference>
<organism evidence="1 2">
    <name type="scientific">Infirmifilum lucidum</name>
    <dbReference type="NCBI Taxonomy" id="2776706"/>
    <lineage>
        <taxon>Archaea</taxon>
        <taxon>Thermoproteota</taxon>
        <taxon>Thermoprotei</taxon>
        <taxon>Thermofilales</taxon>
        <taxon>Thermofilaceae</taxon>
        <taxon>Infirmifilum</taxon>
    </lineage>
</organism>
<proteinExistence type="predicted"/>
<gene>
    <name evidence="1" type="ORF">IG193_00755</name>
</gene>
<accession>A0A7L9FGU4</accession>
<sequence>MAVVKEVGGLWVCEYCGLKYESRELAESCEAWCRRHRSCNLEIAKHAVGRPLRRLVWK</sequence>
<dbReference type="RefSeq" id="WP_192819002.1">
    <property type="nucleotide sequence ID" value="NZ_CP062310.1"/>
</dbReference>
<protein>
    <submittedName>
        <fullName evidence="1">Uncharacterized protein</fullName>
    </submittedName>
</protein>